<gene>
    <name evidence="2" type="primary">gp_78080</name>
</gene>
<reference evidence="2 3" key="1">
    <citation type="submission" date="2021-04" db="EMBL/GenBank/DDBJ databases">
        <authorList>
            <person name="Shkoporov A.N."/>
            <person name="Stockdale S.R."/>
            <person name="Guerin E."/>
            <person name="Ross R.P."/>
            <person name="Hill C."/>
        </authorList>
    </citation>
    <scope>NUCLEOTIDE SEQUENCE [LARGE SCALE GENOMIC DNA]</scope>
    <source>
        <strain evidence="3">cr23_1</strain>
    </source>
</reference>
<dbReference type="KEGG" id="vg:75687864"/>
<name>A0AAE7V5J5_9CAUD</name>
<dbReference type="PANTHER" id="PTHR12905">
    <property type="entry name" value="METALLOPHOSPHOESTERASE"/>
    <property type="match status" value="1"/>
</dbReference>
<dbReference type="InterPro" id="IPR029052">
    <property type="entry name" value="Metallo-depent_PP-like"/>
</dbReference>
<keyword evidence="3" id="KW-1185">Reference proteome</keyword>
<evidence type="ECO:0000313" key="3">
    <source>
        <dbReference type="Proteomes" id="UP000828083"/>
    </source>
</evidence>
<dbReference type="Proteomes" id="UP000828083">
    <property type="component" value="Segment"/>
</dbReference>
<dbReference type="Gene3D" id="3.60.21.10">
    <property type="match status" value="1"/>
</dbReference>
<proteinExistence type="predicted"/>
<dbReference type="EMBL" id="MZ130500">
    <property type="protein sequence ID" value="QWM91407.1"/>
    <property type="molecule type" value="Genomic_DNA"/>
</dbReference>
<dbReference type="InterPro" id="IPR004843">
    <property type="entry name" value="Calcineurin-like_PHP"/>
</dbReference>
<dbReference type="Pfam" id="PF00149">
    <property type="entry name" value="Metallophos"/>
    <property type="match status" value="1"/>
</dbReference>
<dbReference type="InterPro" id="IPR051693">
    <property type="entry name" value="UPF0046_metallophosphoest"/>
</dbReference>
<accession>A0AAE7V5J5</accession>
<sequence length="254" mass="29841">MKVCGLSDLHGNFIDIPECDVLCICGDIVGLVEQRSIEQSRHWWYNRFTSWVNRLPCKKVIITPGNHDFFLEDAYKKGYLEELRKDLSARTNGKLEILINSEYTYEGIKFYGCPFIRPIKFQNGRWAFEDDYNEESNTCCYDNIPKDTDVLLTHDNPYYNGILNYLIPKNIKYHLYGHWHEGTSFIKNNKYRHNCSILNDMYNIKDNFKPIVIDVNKDIVPIKEDEIPLPVTGDIIDDEQNLTDEDYELDTESN</sequence>
<evidence type="ECO:0000313" key="2">
    <source>
        <dbReference type="EMBL" id="QWM91407.1"/>
    </source>
</evidence>
<organism evidence="2 3">
    <name type="scientific">uncultured phage cr23_1</name>
    <dbReference type="NCBI Taxonomy" id="2986419"/>
    <lineage>
        <taxon>Viruses</taxon>
        <taxon>Duplodnaviria</taxon>
        <taxon>Heunggongvirae</taxon>
        <taxon>Uroviricota</taxon>
        <taxon>Caudoviricetes</taxon>
        <taxon>Crassvirales</taxon>
        <taxon>Suoliviridae</taxon>
        <taxon>Uncouvirinae</taxon>
        <taxon>Aurodevirus</taxon>
        <taxon>Aurodevirus hiberniae</taxon>
    </lineage>
</organism>
<dbReference type="GO" id="GO:0016787">
    <property type="term" value="F:hydrolase activity"/>
    <property type="evidence" value="ECO:0007669"/>
    <property type="project" value="InterPro"/>
</dbReference>
<evidence type="ECO:0000259" key="1">
    <source>
        <dbReference type="Pfam" id="PF00149"/>
    </source>
</evidence>
<dbReference type="PANTHER" id="PTHR12905:SF0">
    <property type="entry name" value="CALCINEURIN-LIKE PHOSPHOESTERASE DOMAIN-CONTAINING PROTEIN"/>
    <property type="match status" value="1"/>
</dbReference>
<dbReference type="SUPFAM" id="SSF56300">
    <property type="entry name" value="Metallo-dependent phosphatases"/>
    <property type="match status" value="1"/>
</dbReference>
<dbReference type="GeneID" id="75687864"/>
<feature type="domain" description="Calcineurin-like phosphoesterase" evidence="1">
    <location>
        <begin position="1"/>
        <end position="181"/>
    </location>
</feature>
<dbReference type="RefSeq" id="YP_010510347.1">
    <property type="nucleotide sequence ID" value="NC_067218.1"/>
</dbReference>
<protein>
    <submittedName>
        <fullName evidence="2">DNA double-strand break repair, MRE11 nuclease</fullName>
    </submittedName>
</protein>